<dbReference type="Gene3D" id="3.40.50.300">
    <property type="entry name" value="P-loop containing nucleotide triphosphate hydrolases"/>
    <property type="match status" value="1"/>
</dbReference>
<keyword evidence="13" id="KW-1185">Reference proteome</keyword>
<evidence type="ECO:0000259" key="10">
    <source>
        <dbReference type="Pfam" id="PF23559"/>
    </source>
</evidence>
<dbReference type="Gene3D" id="1.10.8.430">
    <property type="entry name" value="Helical domain of apoptotic protease-activating factors"/>
    <property type="match status" value="1"/>
</dbReference>
<dbReference type="InterPro" id="IPR001611">
    <property type="entry name" value="Leu-rich_rpt"/>
</dbReference>
<dbReference type="Proteomes" id="UP001210211">
    <property type="component" value="Unassembled WGS sequence"/>
</dbReference>
<comment type="caution">
    <text evidence="12">The sequence shown here is derived from an EMBL/GenBank/DDBJ whole genome shotgun (WGS) entry which is preliminary data.</text>
</comment>
<dbReference type="PANTHER" id="PTHR36766:SF40">
    <property type="entry name" value="DISEASE RESISTANCE PROTEIN RGA3"/>
    <property type="match status" value="1"/>
</dbReference>
<keyword evidence="4" id="KW-0547">Nucleotide-binding</keyword>
<dbReference type="AlphaFoldDB" id="A0AAD5ZSC7"/>
<dbReference type="SUPFAM" id="SSF52058">
    <property type="entry name" value="L domain-like"/>
    <property type="match status" value="2"/>
</dbReference>
<dbReference type="InterPro" id="IPR058922">
    <property type="entry name" value="WHD_DRP"/>
</dbReference>
<proteinExistence type="inferred from homology"/>
<reference evidence="12 13" key="1">
    <citation type="journal article" date="2022" name="Cell">
        <title>Repeat-based holocentromeres influence genome architecture and karyotype evolution.</title>
        <authorList>
            <person name="Hofstatter P.G."/>
            <person name="Thangavel G."/>
            <person name="Lux T."/>
            <person name="Neumann P."/>
            <person name="Vondrak T."/>
            <person name="Novak P."/>
            <person name="Zhang M."/>
            <person name="Costa L."/>
            <person name="Castellani M."/>
            <person name="Scott A."/>
            <person name="Toegelov H."/>
            <person name="Fuchs J."/>
            <person name="Mata-Sucre Y."/>
            <person name="Dias Y."/>
            <person name="Vanzela A.L.L."/>
            <person name="Huettel B."/>
            <person name="Almeida C.C.S."/>
            <person name="Simkova H."/>
            <person name="Souza G."/>
            <person name="Pedrosa-Harand A."/>
            <person name="Macas J."/>
            <person name="Mayer K.F.X."/>
            <person name="Houben A."/>
            <person name="Marques A."/>
        </authorList>
    </citation>
    <scope>NUCLEOTIDE SEQUENCE [LARGE SCALE GENOMIC DNA]</scope>
    <source>
        <strain evidence="12">RhyTen1mFocal</strain>
    </source>
</reference>
<evidence type="ECO:0000256" key="5">
    <source>
        <dbReference type="ARBA" id="ARBA00022821"/>
    </source>
</evidence>
<dbReference type="InterPro" id="IPR042197">
    <property type="entry name" value="Apaf_helical"/>
</dbReference>
<evidence type="ECO:0000313" key="13">
    <source>
        <dbReference type="Proteomes" id="UP001210211"/>
    </source>
</evidence>
<feature type="domain" description="NB-ARC" evidence="8">
    <location>
        <begin position="179"/>
        <end position="355"/>
    </location>
</feature>
<evidence type="ECO:0000259" key="9">
    <source>
        <dbReference type="Pfam" id="PF18052"/>
    </source>
</evidence>
<dbReference type="PANTHER" id="PTHR36766">
    <property type="entry name" value="PLANT BROAD-SPECTRUM MILDEW RESISTANCE PROTEIN RPW8"/>
    <property type="match status" value="1"/>
</dbReference>
<evidence type="ECO:0000256" key="1">
    <source>
        <dbReference type="ARBA" id="ARBA00008894"/>
    </source>
</evidence>
<dbReference type="InterPro" id="IPR032675">
    <property type="entry name" value="LRR_dom_sf"/>
</dbReference>
<dbReference type="FunFam" id="1.10.10.10:FF:000322">
    <property type="entry name" value="Probable disease resistance protein At1g63360"/>
    <property type="match status" value="1"/>
</dbReference>
<keyword evidence="6" id="KW-0067">ATP-binding</keyword>
<feature type="chain" id="PRO_5042144354" evidence="7">
    <location>
        <begin position="22"/>
        <end position="1126"/>
    </location>
</feature>
<comment type="similarity">
    <text evidence="1">Belongs to the disease resistance NB-LRR family.</text>
</comment>
<keyword evidence="7" id="KW-0732">Signal</keyword>
<feature type="domain" description="Disease resistance protein winged helix" evidence="10">
    <location>
        <begin position="440"/>
        <end position="504"/>
    </location>
</feature>
<dbReference type="PRINTS" id="PR00364">
    <property type="entry name" value="DISEASERSIST"/>
</dbReference>
<dbReference type="GO" id="GO:0005524">
    <property type="term" value="F:ATP binding"/>
    <property type="evidence" value="ECO:0007669"/>
    <property type="project" value="UniProtKB-KW"/>
</dbReference>
<dbReference type="GO" id="GO:0043531">
    <property type="term" value="F:ADP binding"/>
    <property type="evidence" value="ECO:0007669"/>
    <property type="project" value="InterPro"/>
</dbReference>
<dbReference type="Pfam" id="PF00931">
    <property type="entry name" value="NB-ARC"/>
    <property type="match status" value="1"/>
</dbReference>
<dbReference type="InterPro" id="IPR041118">
    <property type="entry name" value="Rx_N"/>
</dbReference>
<dbReference type="Pfam" id="PF23559">
    <property type="entry name" value="WHD_DRP"/>
    <property type="match status" value="1"/>
</dbReference>
<dbReference type="GO" id="GO:0042742">
    <property type="term" value="P:defense response to bacterium"/>
    <property type="evidence" value="ECO:0007669"/>
    <property type="project" value="UniProtKB-ARBA"/>
</dbReference>
<evidence type="ECO:0000256" key="7">
    <source>
        <dbReference type="SAM" id="SignalP"/>
    </source>
</evidence>
<organism evidence="12 13">
    <name type="scientific">Rhynchospora tenuis</name>
    <dbReference type="NCBI Taxonomy" id="198213"/>
    <lineage>
        <taxon>Eukaryota</taxon>
        <taxon>Viridiplantae</taxon>
        <taxon>Streptophyta</taxon>
        <taxon>Embryophyta</taxon>
        <taxon>Tracheophyta</taxon>
        <taxon>Spermatophyta</taxon>
        <taxon>Magnoliopsida</taxon>
        <taxon>Liliopsida</taxon>
        <taxon>Poales</taxon>
        <taxon>Cyperaceae</taxon>
        <taxon>Cyperoideae</taxon>
        <taxon>Rhynchosporeae</taxon>
        <taxon>Rhynchospora</taxon>
    </lineage>
</organism>
<name>A0AAD5ZSC7_9POAL</name>
<dbReference type="InterPro" id="IPR056789">
    <property type="entry name" value="LRR_R13L1-DRL21"/>
</dbReference>
<evidence type="ECO:0000259" key="8">
    <source>
        <dbReference type="Pfam" id="PF00931"/>
    </source>
</evidence>
<evidence type="ECO:0000259" key="11">
    <source>
        <dbReference type="Pfam" id="PF25019"/>
    </source>
</evidence>
<feature type="signal peptide" evidence="7">
    <location>
        <begin position="1"/>
        <end position="21"/>
    </location>
</feature>
<dbReference type="EMBL" id="JAMRDG010000001">
    <property type="protein sequence ID" value="KAJ3703068.1"/>
    <property type="molecule type" value="Genomic_DNA"/>
</dbReference>
<evidence type="ECO:0000256" key="6">
    <source>
        <dbReference type="ARBA" id="ARBA00022840"/>
    </source>
</evidence>
<dbReference type="InterPro" id="IPR027417">
    <property type="entry name" value="P-loop_NTPase"/>
</dbReference>
<dbReference type="Pfam" id="PF18052">
    <property type="entry name" value="Rx_N"/>
    <property type="match status" value="1"/>
</dbReference>
<gene>
    <name evidence="12" type="ORF">LUZ61_006773</name>
</gene>
<dbReference type="Pfam" id="PF13855">
    <property type="entry name" value="LRR_8"/>
    <property type="match status" value="1"/>
</dbReference>
<dbReference type="Pfam" id="PF25019">
    <property type="entry name" value="LRR_R13L1-DRL21"/>
    <property type="match status" value="1"/>
</dbReference>
<dbReference type="GO" id="GO:0009626">
    <property type="term" value="P:plant-type hypersensitive response"/>
    <property type="evidence" value="ECO:0007669"/>
    <property type="project" value="UniProtKB-ARBA"/>
</dbReference>
<evidence type="ECO:0000256" key="3">
    <source>
        <dbReference type="ARBA" id="ARBA00022737"/>
    </source>
</evidence>
<feature type="domain" description="Disease resistance N-terminal" evidence="9">
    <location>
        <begin position="10"/>
        <end position="100"/>
    </location>
</feature>
<sequence>MAGAIVLSAFMQVLFEKLSTAALGELGTFPTARRVRKELSSLTSTLTSIGALIEDAEEKQLKDKVVRLWLHKLKDIAYEIDDLLDDYAARDPESKLQQPNLSRRRKVLNNLMYYLHLSNGLFYNEVAVQTKKIHLKLNKLANERDSLGLQMFGGISQLEFTERPKTGSLVDNSSIFGREDDKKNIIQMLLSRSDFITVLAIVGMGGLGKTTLAQLVYNDARIKEHFQVRIWVCVSENFDVMKLTKEAIDSVSTANMSTTTNLYNTTNINMLQEDLCNKLKGKRFLLVLDDVWNEDLDKWESYYRALAVGQRGSAIIVTARNKSVGRMMRAKHSYKLKQLSDEDCWELFKNYAFVNGDSSSYPSLEKIGKEIVRKLKGLPLAAKTLGSLLYSKVEEEDWRSIAKSEIWELSSERNNILPALRLSYKHLPPHLKQCFAFCSIFHKDYVFEKDRLVYIWIALGFIKPQSRRRLEDIGISYFEELIGRSFFQTHKGRYVMHDAIHDLAHSVSANECLRLEENARGLVTPERIRHVSFSCDNSKPTSFKNFFPFEKLRTLLLLGGHKSSTEAIPTELFVKLKYVRVLDLNRRDISALPDAIGNLKQLRYLNLSGTRISNLPHTISKLRNLQTLRLKNCDALDDLPKGITRLVSLRHLEVSLRLVRKIAGIGSLTSLQELEEFLVRKEKGYSIKELGDMTELTGSLYIRDLENVSTMVEASAARLNDKEYLTALHLLWSEETRVILEEECIESQVLESLRPNDHLKEITIKGFMGSKFPSWLDNLSFIQTIHLFDCKYSKSLPPLGKLRLLKYLDIGGFDALVHIGKEFLGSGNVAGFPSLTELILLDMSTLEDWVGDENVENLPCLNELQLLQCPKLQHLPLLPPNLTRIRISESGFTILPRVYDSSLMLQPSLTSLQIHDCPNLITLQQGLLDQILWFLKELIITDCEELVHVPVNGFLSFVSLKSLHIYNCPKLVPIGEGSLLPPFLEDLRITECNQIVNPILREIKYISSLIHLSIKECNDLVLFAQEGLPLGLQLLEIFSCQNLISLPDCLRELQSLTTLTIVNCPCIPCLPPNGLPKSLQELYIKECPLLMESCQWRGIDHHKIAHVPKVDIQEDILPEQHTRRKR</sequence>
<dbReference type="Gene3D" id="1.20.5.4130">
    <property type="match status" value="1"/>
</dbReference>
<evidence type="ECO:0000256" key="4">
    <source>
        <dbReference type="ARBA" id="ARBA00022741"/>
    </source>
</evidence>
<feature type="domain" description="R13L1/DRL21-like LRR repeat region" evidence="11">
    <location>
        <begin position="687"/>
        <end position="812"/>
    </location>
</feature>
<dbReference type="SUPFAM" id="SSF52540">
    <property type="entry name" value="P-loop containing nucleoside triphosphate hydrolases"/>
    <property type="match status" value="1"/>
</dbReference>
<evidence type="ECO:0000313" key="12">
    <source>
        <dbReference type="EMBL" id="KAJ3703068.1"/>
    </source>
</evidence>
<evidence type="ECO:0000256" key="2">
    <source>
        <dbReference type="ARBA" id="ARBA00022614"/>
    </source>
</evidence>
<dbReference type="GO" id="GO:0002758">
    <property type="term" value="P:innate immune response-activating signaling pathway"/>
    <property type="evidence" value="ECO:0007669"/>
    <property type="project" value="UniProtKB-ARBA"/>
</dbReference>
<dbReference type="Gene3D" id="3.80.10.10">
    <property type="entry name" value="Ribonuclease Inhibitor"/>
    <property type="match status" value="3"/>
</dbReference>
<protein>
    <submittedName>
        <fullName evidence="12">Uncharacterized protein</fullName>
    </submittedName>
</protein>
<keyword evidence="3" id="KW-0677">Repeat</keyword>
<keyword evidence="2" id="KW-0433">Leucine-rich repeat</keyword>
<accession>A0AAD5ZSC7</accession>
<dbReference type="InterPro" id="IPR002182">
    <property type="entry name" value="NB-ARC"/>
</dbReference>
<dbReference type="FunFam" id="3.40.50.300:FF:001091">
    <property type="entry name" value="Probable disease resistance protein At1g61300"/>
    <property type="match status" value="1"/>
</dbReference>
<keyword evidence="5" id="KW-0611">Plant defense</keyword>